<keyword evidence="4" id="KW-0342">GTP-binding</keyword>
<sequence>MGAPGVPNWAVIIPLKPLDRSKTRLEVEDDRRAHLALAFARDVVAAALACPIVSEVVVVTDDPRATAVLRAQGARVISDVRGGLNVAFEHGATTARARNAEVGVAALAGDLPALRADELERALRAAWPRRRCYVPDADGVGTVLLTARPGVGLGAAFGIASSDEHLASGAYPLDLDDCPGLRRDVDIAAHLAAVIEIGVGPATADVLETVSPA</sequence>
<dbReference type="NCBIfam" id="TIGR03552">
    <property type="entry name" value="F420_cofC"/>
    <property type="match status" value="1"/>
</dbReference>
<reference evidence="5" key="1">
    <citation type="submission" date="2020-05" db="EMBL/GenBank/DDBJ databases">
        <authorList>
            <person name="Chiriac C."/>
            <person name="Salcher M."/>
            <person name="Ghai R."/>
            <person name="Kavagutti S V."/>
        </authorList>
    </citation>
    <scope>NUCLEOTIDE SEQUENCE</scope>
</reference>
<dbReference type="Gene3D" id="3.90.550.10">
    <property type="entry name" value="Spore Coat Polysaccharide Biosynthesis Protein SpsA, Chain A"/>
    <property type="match status" value="1"/>
</dbReference>
<dbReference type="PANTHER" id="PTHR40392:SF1">
    <property type="entry name" value="2-PHOSPHO-L-LACTATE GUANYLYLTRANSFERASE"/>
    <property type="match status" value="1"/>
</dbReference>
<protein>
    <submittedName>
        <fullName evidence="5">Unannotated protein</fullName>
    </submittedName>
</protein>
<dbReference type="SUPFAM" id="SSF53448">
    <property type="entry name" value="Nucleotide-diphospho-sugar transferases"/>
    <property type="match status" value="1"/>
</dbReference>
<proteinExistence type="inferred from homology"/>
<keyword evidence="2" id="KW-0548">Nucleotidyltransferase</keyword>
<dbReference type="Pfam" id="PF01983">
    <property type="entry name" value="CofC"/>
    <property type="match status" value="1"/>
</dbReference>
<organism evidence="5">
    <name type="scientific">freshwater metagenome</name>
    <dbReference type="NCBI Taxonomy" id="449393"/>
    <lineage>
        <taxon>unclassified sequences</taxon>
        <taxon>metagenomes</taxon>
        <taxon>ecological metagenomes</taxon>
    </lineage>
</organism>
<dbReference type="PANTHER" id="PTHR40392">
    <property type="entry name" value="2-PHOSPHO-L-LACTATE GUANYLYLTRANSFERASE"/>
    <property type="match status" value="1"/>
</dbReference>
<evidence type="ECO:0000256" key="2">
    <source>
        <dbReference type="ARBA" id="ARBA00022695"/>
    </source>
</evidence>
<accession>A0A6J7J1N9</accession>
<dbReference type="EMBL" id="CAFBNF010000043">
    <property type="protein sequence ID" value="CAB4936761.1"/>
    <property type="molecule type" value="Genomic_DNA"/>
</dbReference>
<evidence type="ECO:0000256" key="4">
    <source>
        <dbReference type="ARBA" id="ARBA00023134"/>
    </source>
</evidence>
<evidence type="ECO:0000256" key="1">
    <source>
        <dbReference type="ARBA" id="ARBA00022679"/>
    </source>
</evidence>
<dbReference type="InterPro" id="IPR002835">
    <property type="entry name" value="CofC"/>
</dbReference>
<name>A0A6J7J1N9_9ZZZZ</name>
<dbReference type="AlphaFoldDB" id="A0A6J7J1N9"/>
<dbReference type="GO" id="GO:0005525">
    <property type="term" value="F:GTP binding"/>
    <property type="evidence" value="ECO:0007669"/>
    <property type="project" value="UniProtKB-KW"/>
</dbReference>
<dbReference type="InterPro" id="IPR029044">
    <property type="entry name" value="Nucleotide-diphossugar_trans"/>
</dbReference>
<gene>
    <name evidence="5" type="ORF">UFOPK3773_00585</name>
</gene>
<evidence type="ECO:0000256" key="3">
    <source>
        <dbReference type="ARBA" id="ARBA00022741"/>
    </source>
</evidence>
<keyword evidence="3" id="KW-0547">Nucleotide-binding</keyword>
<evidence type="ECO:0000313" key="5">
    <source>
        <dbReference type="EMBL" id="CAB4936761.1"/>
    </source>
</evidence>
<dbReference type="GO" id="GO:0043814">
    <property type="term" value="F:phospholactate guanylyltransferase activity"/>
    <property type="evidence" value="ECO:0007669"/>
    <property type="project" value="InterPro"/>
</dbReference>
<keyword evidence="1" id="KW-0808">Transferase</keyword>
<dbReference type="HAMAP" id="MF_02114">
    <property type="entry name" value="CofC"/>
    <property type="match status" value="1"/>
</dbReference>